<dbReference type="InterPro" id="IPR043502">
    <property type="entry name" value="DNA/RNA_pol_sf"/>
</dbReference>
<dbReference type="InterPro" id="IPR030931">
    <property type="entry name" value="Group_II_RT_mat"/>
</dbReference>
<organism evidence="2 8">
    <name type="scientific">Brasilonema sennae CENA114</name>
    <dbReference type="NCBI Taxonomy" id="415709"/>
    <lineage>
        <taxon>Bacteria</taxon>
        <taxon>Bacillati</taxon>
        <taxon>Cyanobacteriota</taxon>
        <taxon>Cyanophyceae</taxon>
        <taxon>Nostocales</taxon>
        <taxon>Scytonemataceae</taxon>
        <taxon>Brasilonema</taxon>
        <taxon>Bromeliae group (in: Brasilonema)</taxon>
    </lineage>
</organism>
<dbReference type="GO" id="GO:0008270">
    <property type="term" value="F:zinc ion binding"/>
    <property type="evidence" value="ECO:0007669"/>
    <property type="project" value="InterPro"/>
</dbReference>
<keyword evidence="2" id="KW-0695">RNA-directed DNA polymerase</keyword>
<evidence type="ECO:0000313" key="6">
    <source>
        <dbReference type="EMBL" id="QDL10349.1"/>
    </source>
</evidence>
<dbReference type="InterPro" id="IPR002711">
    <property type="entry name" value="HNH"/>
</dbReference>
<dbReference type="EMBL" id="CP030118">
    <property type="protein sequence ID" value="QDL09103.1"/>
    <property type="molecule type" value="Genomic_DNA"/>
</dbReference>
<dbReference type="SUPFAM" id="SSF56672">
    <property type="entry name" value="DNA/RNA polymerases"/>
    <property type="match status" value="1"/>
</dbReference>
<dbReference type="Gene3D" id="1.10.30.50">
    <property type="match status" value="1"/>
</dbReference>
<evidence type="ECO:0000259" key="1">
    <source>
        <dbReference type="PROSITE" id="PS50878"/>
    </source>
</evidence>
<dbReference type="SMART" id="SM00507">
    <property type="entry name" value="HNHc"/>
    <property type="match status" value="1"/>
</dbReference>
<dbReference type="KEGG" id="bsen:DP114_05410"/>
<dbReference type="EMBL" id="CP030118">
    <property type="protein sequence ID" value="QDL07408.1"/>
    <property type="molecule type" value="Genomic_DNA"/>
</dbReference>
<geneLocation type="plasmid" evidence="8">
    <name>pboct2</name>
</geneLocation>
<dbReference type="CDD" id="cd01651">
    <property type="entry name" value="RT_G2_intron"/>
    <property type="match status" value="1"/>
</dbReference>
<dbReference type="InterPro" id="IPR025960">
    <property type="entry name" value="RVT_N"/>
</dbReference>
<keyword evidence="7" id="KW-0614">Plasmid</keyword>
<dbReference type="Pfam" id="PF01844">
    <property type="entry name" value="HNH"/>
    <property type="match status" value="1"/>
</dbReference>
<dbReference type="InterPro" id="IPR051083">
    <property type="entry name" value="GrpII_Intron_Splice-Mob/Def"/>
</dbReference>
<dbReference type="InterPro" id="IPR013597">
    <property type="entry name" value="Mat_intron_G2"/>
</dbReference>
<dbReference type="CDD" id="cd00085">
    <property type="entry name" value="HNHc"/>
    <property type="match status" value="1"/>
</dbReference>
<evidence type="ECO:0000313" key="2">
    <source>
        <dbReference type="EMBL" id="QDL07408.1"/>
    </source>
</evidence>
<gene>
    <name evidence="2" type="primary">ltrA</name>
    <name evidence="2" type="ORF">DP114_05410</name>
    <name evidence="3" type="ORF">DP114_12310</name>
    <name evidence="4" type="ORF">DP114_13710</name>
    <name evidence="5" type="ORF">DP114_15415</name>
    <name evidence="6" type="ORF">DP114_22815</name>
    <name evidence="7" type="ORF">DP114_34645</name>
</gene>
<dbReference type="Pfam" id="PF00078">
    <property type="entry name" value="RVT_1"/>
    <property type="match status" value="1"/>
</dbReference>
<dbReference type="NCBIfam" id="TIGR04416">
    <property type="entry name" value="group_II_RT_mat"/>
    <property type="match status" value="1"/>
</dbReference>
<dbReference type="GO" id="GO:0004519">
    <property type="term" value="F:endonuclease activity"/>
    <property type="evidence" value="ECO:0007669"/>
    <property type="project" value="InterPro"/>
</dbReference>
<dbReference type="KEGG" id="bsen:DP114_13710"/>
<dbReference type="KEGG" id="bsen:DP114_34645"/>
<dbReference type="Proteomes" id="UP000503129">
    <property type="component" value="Chromosome"/>
</dbReference>
<dbReference type="PROSITE" id="PS50878">
    <property type="entry name" value="RT_POL"/>
    <property type="match status" value="1"/>
</dbReference>
<keyword evidence="8" id="KW-1185">Reference proteome</keyword>
<feature type="domain" description="Reverse transcriptase" evidence="1">
    <location>
        <begin position="93"/>
        <end position="321"/>
    </location>
</feature>
<dbReference type="Pfam" id="PF13655">
    <property type="entry name" value="RVT_N"/>
    <property type="match status" value="1"/>
</dbReference>
<proteinExistence type="predicted"/>
<evidence type="ECO:0000313" key="3">
    <source>
        <dbReference type="EMBL" id="QDL08569.1"/>
    </source>
</evidence>
<dbReference type="KEGG" id="bsen:DP114_15415"/>
<dbReference type="EMBL" id="CP030118">
    <property type="protein sequence ID" value="QDL08569.1"/>
    <property type="molecule type" value="Genomic_DNA"/>
</dbReference>
<dbReference type="EMBL" id="CP030118">
    <property type="protein sequence ID" value="QDL10349.1"/>
    <property type="molecule type" value="Genomic_DNA"/>
</dbReference>
<sequence length="551" mass="63925">MSYLGTTNGLRKPLEDWSQINWRKINKAVRNLRQRIFLARKLGNWRKLRNLQKLMQRSYANLLLSVRKITQTNKGKATAGIDKEIINTPKQRVKLVNNWSGGNQDPTKRVMIPKANGKKRPLGIPTVRDRIEQAIIVNSLEPEWEAVFEPNSYGFRCGRSCHDAIAQNWIRLNASPNARNNWVLEADIQGFFDNIAHESILRQLGNFPNKNLIKGWLKAGFIFEGIYSPTETGTPQGGVCSPLLANIGLHGLETFIKSTNPKLGVVRYADDFIVTARDKGSLENAQIQIQQWLSERGLNLSTEKTFITSMADGFDFLGFNHRHYNGKLLIKPSKKKVLDFCKRIGQEIKAMNGCEQEVVIKRLNPILRGFANYYRGVVSKETFEYVKSRIWQYLWRWAKRRHPNKNTKWVRKRYFQTRNRKKWTFATSTSDRRGKQKDLILYPIAYTPIERHVKVKGEASPDDPSLKEYWEKRHQKYGKSYWEKNSRNYKIAQNQDWKCTCGEPLFNGEEIETHHIVPVAQGGLDDVKNLQHLHKACHKQVHTKSKSTRLK</sequence>
<reference evidence="2 8" key="1">
    <citation type="submission" date="2018-06" db="EMBL/GenBank/DDBJ databases">
        <title>Comparative genomics of Brasilonema spp. strains.</title>
        <authorList>
            <person name="Alvarenga D.O."/>
            <person name="Fiore M.F."/>
            <person name="Varani A.M."/>
        </authorList>
    </citation>
    <scope>NUCLEOTIDE SEQUENCE [LARGE SCALE GENOMIC DNA]</scope>
    <source>
        <strain evidence="2 8">CENA114</strain>
        <plasmid evidence="7">pBOCT2</plasmid>
        <plasmid evidence="8">pboct2</plasmid>
    </source>
</reference>
<dbReference type="EC" id="2.7.7.49" evidence="2"/>
<evidence type="ECO:0000313" key="8">
    <source>
        <dbReference type="Proteomes" id="UP000503129"/>
    </source>
</evidence>
<dbReference type="InterPro" id="IPR000477">
    <property type="entry name" value="RT_dom"/>
</dbReference>
<dbReference type="Pfam" id="PF08388">
    <property type="entry name" value="GIIM"/>
    <property type="match status" value="1"/>
</dbReference>
<keyword evidence="2" id="KW-0548">Nucleotidyltransferase</keyword>
<dbReference type="GO" id="GO:0003964">
    <property type="term" value="F:RNA-directed DNA polymerase activity"/>
    <property type="evidence" value="ECO:0007669"/>
    <property type="project" value="UniProtKB-KW"/>
</dbReference>
<dbReference type="EMBL" id="CP030118">
    <property type="protein sequence ID" value="QDL08806.1"/>
    <property type="molecule type" value="Genomic_DNA"/>
</dbReference>
<dbReference type="AlphaFoldDB" id="A0A856M9H2"/>
<dbReference type="KEGG" id="bsen:DP114_12310"/>
<dbReference type="PANTHER" id="PTHR34047:SF10">
    <property type="entry name" value="GROUP II INTRON-ASSOCIATED OPEN READING FRAME"/>
    <property type="match status" value="1"/>
</dbReference>
<dbReference type="KEGG" id="bsen:DP114_22815"/>
<keyword evidence="2" id="KW-0808">Transferase</keyword>
<dbReference type="PANTHER" id="PTHR34047">
    <property type="entry name" value="NUCLEAR INTRON MATURASE 1, MITOCHONDRIAL-RELATED"/>
    <property type="match status" value="1"/>
</dbReference>
<dbReference type="EMBL" id="CP030120">
    <property type="protein sequence ID" value="QDL12861.1"/>
    <property type="molecule type" value="Genomic_DNA"/>
</dbReference>
<accession>A0A856M9H2</accession>
<dbReference type="Proteomes" id="UP000503129">
    <property type="component" value="Plasmid pBOCT2"/>
</dbReference>
<evidence type="ECO:0000313" key="5">
    <source>
        <dbReference type="EMBL" id="QDL09103.1"/>
    </source>
</evidence>
<dbReference type="RefSeq" id="WP_169264597.1">
    <property type="nucleotide sequence ID" value="NZ_CAWOXK010000001.1"/>
</dbReference>
<dbReference type="GO" id="GO:0003676">
    <property type="term" value="F:nucleic acid binding"/>
    <property type="evidence" value="ECO:0007669"/>
    <property type="project" value="InterPro"/>
</dbReference>
<geneLocation type="plasmid" evidence="7">
    <name>pBOCT2</name>
</geneLocation>
<evidence type="ECO:0000313" key="7">
    <source>
        <dbReference type="EMBL" id="QDL12861.1"/>
    </source>
</evidence>
<evidence type="ECO:0000313" key="4">
    <source>
        <dbReference type="EMBL" id="QDL08806.1"/>
    </source>
</evidence>
<protein>
    <submittedName>
        <fullName evidence="2">Group II intron reverse transcriptase/maturase</fullName>
        <ecNumber evidence="2">2.7.7.49</ecNumber>
    </submittedName>
</protein>
<dbReference type="InterPro" id="IPR003615">
    <property type="entry name" value="HNH_nuc"/>
</dbReference>
<name>A0A856M9H2_9CYAN</name>